<dbReference type="EnsemblMetazoa" id="CapteT215633">
    <property type="protein sequence ID" value="CapteP215633"/>
    <property type="gene ID" value="CapteG215633"/>
</dbReference>
<dbReference type="SUPFAM" id="SSF54897">
    <property type="entry name" value="Protease propeptides/inhibitors"/>
    <property type="match status" value="1"/>
</dbReference>
<feature type="active site" description="Proton donor/acceptor" evidence="14">
    <location>
        <position position="383"/>
    </location>
</feature>
<dbReference type="EMBL" id="AMQN01015107">
    <property type="status" value="NOT_ANNOTATED_CDS"/>
    <property type="molecule type" value="Genomic_DNA"/>
</dbReference>
<reference evidence="17 19" key="2">
    <citation type="journal article" date="2013" name="Nature">
        <title>Insights into bilaterian evolution from three spiralian genomes.</title>
        <authorList>
            <person name="Simakov O."/>
            <person name="Marletaz F."/>
            <person name="Cho S.J."/>
            <person name="Edsinger-Gonzales E."/>
            <person name="Havlak P."/>
            <person name="Hellsten U."/>
            <person name="Kuo D.H."/>
            <person name="Larsson T."/>
            <person name="Lv J."/>
            <person name="Arendt D."/>
            <person name="Savage R."/>
            <person name="Osoegawa K."/>
            <person name="de Jong P."/>
            <person name="Grimwood J."/>
            <person name="Chapman J.A."/>
            <person name="Shapiro H."/>
            <person name="Aerts A."/>
            <person name="Otillar R.P."/>
            <person name="Terry A.Y."/>
            <person name="Boore J.L."/>
            <person name="Grigoriev I.V."/>
            <person name="Lindberg D.R."/>
            <person name="Seaver E.C."/>
            <person name="Weisblat D.A."/>
            <person name="Putnam N.H."/>
            <person name="Rokhsar D.S."/>
        </authorList>
    </citation>
    <scope>NUCLEOTIDE SEQUENCE</scope>
    <source>
        <strain evidence="17 19">I ESC-2004</strain>
    </source>
</reference>
<evidence type="ECO:0000256" key="6">
    <source>
        <dbReference type="ARBA" id="ARBA00022670"/>
    </source>
</evidence>
<sequence>MAWWRSIWLCNLSFLLAVAATGVDYNGYRVYRLEPKTRLQVDQVIALETEFDFWKECRSIGQPCDVIVSGEQNNDLLQYLQDREVPHSIMIGDVGQLILEQEIERAARISSKHRDLDFDYGVYHTLADIEQWMVDIEDAYPDLLESFHVATSYEGREIRAFKISTGTTEKPKIWLDGGIHSREWVAIANMLYMTNEIVSQYGVDPEVTAILDEVDIYLLPVFNVDGYEYTWTADRFWRKTRSINDDFPSCVGCDPNRNFDVNWGMNGTSSNPCSDLYPGPSPFSEIEVRMVADYIAGLFDVRALIAYHSYGQMYMTPYGFTYEYPPDFEDQMEACNKGNEALYAVHGMEYTCDTLINLVGPNSGSSADYTYTALKIKYSFGAELRDKGQFGFVLPDNQIIPTGEENWAFFKAFARHVIDDV</sequence>
<evidence type="ECO:0000256" key="8">
    <source>
        <dbReference type="ARBA" id="ARBA00022729"/>
    </source>
</evidence>
<dbReference type="OMA" id="MFAFHSQ"/>
<dbReference type="PROSITE" id="PS00132">
    <property type="entry name" value="CARBOXYPEPT_ZN_1"/>
    <property type="match status" value="1"/>
</dbReference>
<dbReference type="InterPro" id="IPR036990">
    <property type="entry name" value="M14A-like_propep"/>
</dbReference>
<dbReference type="PANTHER" id="PTHR11705:SF91">
    <property type="entry name" value="FI01817P-RELATED"/>
    <property type="match status" value="1"/>
</dbReference>
<dbReference type="InterPro" id="IPR057246">
    <property type="entry name" value="CARBOXYPEPT_ZN_1"/>
</dbReference>
<accession>R7TBR3</accession>
<keyword evidence="10" id="KW-0862">Zinc</keyword>
<reference evidence="18" key="3">
    <citation type="submission" date="2015-06" db="UniProtKB">
        <authorList>
            <consortium name="EnsemblMetazoa"/>
        </authorList>
    </citation>
    <scope>IDENTIFICATION</scope>
</reference>
<evidence type="ECO:0000256" key="2">
    <source>
        <dbReference type="ARBA" id="ARBA00004613"/>
    </source>
</evidence>
<reference evidence="19" key="1">
    <citation type="submission" date="2012-12" db="EMBL/GenBank/DDBJ databases">
        <authorList>
            <person name="Hellsten U."/>
            <person name="Grimwood J."/>
            <person name="Chapman J.A."/>
            <person name="Shapiro H."/>
            <person name="Aerts A."/>
            <person name="Otillar R.P."/>
            <person name="Terry A.Y."/>
            <person name="Boore J.L."/>
            <person name="Simakov O."/>
            <person name="Marletaz F."/>
            <person name="Cho S.-J."/>
            <person name="Edsinger-Gonzales E."/>
            <person name="Havlak P."/>
            <person name="Kuo D.-H."/>
            <person name="Larsson T."/>
            <person name="Lv J."/>
            <person name="Arendt D."/>
            <person name="Savage R."/>
            <person name="Osoegawa K."/>
            <person name="de Jong P."/>
            <person name="Lindberg D.R."/>
            <person name="Seaver E.C."/>
            <person name="Weisblat D.A."/>
            <person name="Putnam N.H."/>
            <person name="Grigoriev I.V."/>
            <person name="Rokhsar D.S."/>
        </authorList>
    </citation>
    <scope>NUCLEOTIDE SEQUENCE</scope>
    <source>
        <strain evidence="19">I ESC-2004</strain>
    </source>
</reference>
<dbReference type="GO" id="GO:0008270">
    <property type="term" value="F:zinc ion binding"/>
    <property type="evidence" value="ECO:0007669"/>
    <property type="project" value="InterPro"/>
</dbReference>
<evidence type="ECO:0000313" key="19">
    <source>
        <dbReference type="Proteomes" id="UP000014760"/>
    </source>
</evidence>
<dbReference type="HOGENOM" id="CLU_019326_0_0_1"/>
<feature type="domain" description="Peptidase M14" evidence="16">
    <location>
        <begin position="122"/>
        <end position="417"/>
    </location>
</feature>
<keyword evidence="12" id="KW-1015">Disulfide bond</keyword>
<dbReference type="Gene3D" id="3.30.70.340">
    <property type="entry name" value="Metallocarboxypeptidase-like"/>
    <property type="match status" value="1"/>
</dbReference>
<dbReference type="Pfam" id="PF00246">
    <property type="entry name" value="Peptidase_M14"/>
    <property type="match status" value="1"/>
</dbReference>
<dbReference type="GO" id="GO:0005615">
    <property type="term" value="C:extracellular space"/>
    <property type="evidence" value="ECO:0007669"/>
    <property type="project" value="TreeGrafter"/>
</dbReference>
<comment type="cofactor">
    <cofactor evidence="1">
        <name>Zn(2+)</name>
        <dbReference type="ChEBI" id="CHEBI:29105"/>
    </cofactor>
</comment>
<keyword evidence="7" id="KW-0479">Metal-binding</keyword>
<evidence type="ECO:0000313" key="17">
    <source>
        <dbReference type="EMBL" id="ELT88927.1"/>
    </source>
</evidence>
<dbReference type="SMART" id="SM00631">
    <property type="entry name" value="Zn_pept"/>
    <property type="match status" value="1"/>
</dbReference>
<dbReference type="AlphaFoldDB" id="R7TBR3"/>
<dbReference type="Pfam" id="PF02244">
    <property type="entry name" value="Propep_M14"/>
    <property type="match status" value="1"/>
</dbReference>
<evidence type="ECO:0000256" key="11">
    <source>
        <dbReference type="ARBA" id="ARBA00023049"/>
    </source>
</evidence>
<evidence type="ECO:0000256" key="5">
    <source>
        <dbReference type="ARBA" id="ARBA00022645"/>
    </source>
</evidence>
<evidence type="ECO:0000313" key="18">
    <source>
        <dbReference type="EnsemblMetazoa" id="CapteP215633"/>
    </source>
</evidence>
<evidence type="ECO:0000256" key="12">
    <source>
        <dbReference type="ARBA" id="ARBA00023157"/>
    </source>
</evidence>
<evidence type="ECO:0000256" key="10">
    <source>
        <dbReference type="ARBA" id="ARBA00022833"/>
    </source>
</evidence>
<dbReference type="InterPro" id="IPR000834">
    <property type="entry name" value="Peptidase_M14"/>
</dbReference>
<evidence type="ECO:0000256" key="4">
    <source>
        <dbReference type="ARBA" id="ARBA00022525"/>
    </source>
</evidence>
<dbReference type="SUPFAM" id="SSF53187">
    <property type="entry name" value="Zn-dependent exopeptidases"/>
    <property type="match status" value="1"/>
</dbReference>
<organism evidence="17">
    <name type="scientific">Capitella teleta</name>
    <name type="common">Polychaete worm</name>
    <dbReference type="NCBI Taxonomy" id="283909"/>
    <lineage>
        <taxon>Eukaryota</taxon>
        <taxon>Metazoa</taxon>
        <taxon>Spiralia</taxon>
        <taxon>Lophotrochozoa</taxon>
        <taxon>Annelida</taxon>
        <taxon>Polychaeta</taxon>
        <taxon>Sedentaria</taxon>
        <taxon>Scolecida</taxon>
        <taxon>Capitellidae</taxon>
        <taxon>Capitella</taxon>
    </lineage>
</organism>
<feature type="chain" id="PRO_5008786846" description="Peptidase M14 domain-containing protein" evidence="15">
    <location>
        <begin position="21"/>
        <end position="421"/>
    </location>
</feature>
<keyword evidence="11" id="KW-0482">Metalloprotease</keyword>
<evidence type="ECO:0000256" key="7">
    <source>
        <dbReference type="ARBA" id="ARBA00022723"/>
    </source>
</evidence>
<proteinExistence type="inferred from homology"/>
<dbReference type="OrthoDB" id="3626597at2759"/>
<comment type="function">
    <text evidence="13">Involved in the digestion of the blood meal.</text>
</comment>
<evidence type="ECO:0000256" key="14">
    <source>
        <dbReference type="PROSITE-ProRule" id="PRU01379"/>
    </source>
</evidence>
<dbReference type="PANTHER" id="PTHR11705">
    <property type="entry name" value="PROTEASE FAMILY M14 CARBOXYPEPTIDASE A,B"/>
    <property type="match status" value="1"/>
</dbReference>
<dbReference type="FunFam" id="3.40.630.10:FF:000040">
    <property type="entry name" value="zinc carboxypeptidase"/>
    <property type="match status" value="1"/>
</dbReference>
<keyword evidence="5" id="KW-0121">Carboxypeptidase</keyword>
<evidence type="ECO:0000256" key="3">
    <source>
        <dbReference type="ARBA" id="ARBA00005988"/>
    </source>
</evidence>
<comment type="subcellular location">
    <subcellularLocation>
        <location evidence="2">Secreted</location>
    </subcellularLocation>
</comment>
<dbReference type="EMBL" id="KB311612">
    <property type="protein sequence ID" value="ELT88927.1"/>
    <property type="molecule type" value="Genomic_DNA"/>
</dbReference>
<dbReference type="Gene3D" id="3.40.630.10">
    <property type="entry name" value="Zn peptidases"/>
    <property type="match status" value="1"/>
</dbReference>
<evidence type="ECO:0000259" key="16">
    <source>
        <dbReference type="PROSITE" id="PS52035"/>
    </source>
</evidence>
<dbReference type="Proteomes" id="UP000014760">
    <property type="component" value="Unassembled WGS sequence"/>
</dbReference>
<name>R7TBR3_CAPTE</name>
<evidence type="ECO:0000256" key="13">
    <source>
        <dbReference type="ARBA" id="ARBA00057299"/>
    </source>
</evidence>
<keyword evidence="6" id="KW-0645">Protease</keyword>
<keyword evidence="8 15" id="KW-0732">Signal</keyword>
<dbReference type="CDD" id="cd03860">
    <property type="entry name" value="M14_CP_A-B_like"/>
    <property type="match status" value="1"/>
</dbReference>
<keyword evidence="9" id="KW-0378">Hydrolase</keyword>
<keyword evidence="4" id="KW-0964">Secreted</keyword>
<dbReference type="PROSITE" id="PS52035">
    <property type="entry name" value="PEPTIDASE_M14"/>
    <property type="match status" value="1"/>
</dbReference>
<dbReference type="FunCoup" id="R7TBR3">
    <property type="interactions" value="38"/>
</dbReference>
<evidence type="ECO:0000256" key="15">
    <source>
        <dbReference type="SAM" id="SignalP"/>
    </source>
</evidence>
<comment type="similarity">
    <text evidence="3 14">Belongs to the peptidase M14 family.</text>
</comment>
<evidence type="ECO:0000256" key="9">
    <source>
        <dbReference type="ARBA" id="ARBA00022801"/>
    </source>
</evidence>
<dbReference type="GO" id="GO:0006508">
    <property type="term" value="P:proteolysis"/>
    <property type="evidence" value="ECO:0007669"/>
    <property type="project" value="UniProtKB-KW"/>
</dbReference>
<dbReference type="InterPro" id="IPR003146">
    <property type="entry name" value="M14A_act_pep"/>
</dbReference>
<evidence type="ECO:0000256" key="1">
    <source>
        <dbReference type="ARBA" id="ARBA00001947"/>
    </source>
</evidence>
<dbReference type="PRINTS" id="PR00765">
    <property type="entry name" value="CRBOXYPTASEA"/>
</dbReference>
<keyword evidence="19" id="KW-1185">Reference proteome</keyword>
<feature type="signal peptide" evidence="15">
    <location>
        <begin position="1"/>
        <end position="20"/>
    </location>
</feature>
<protein>
    <recommendedName>
        <fullName evidence="16">Peptidase M14 domain-containing protein</fullName>
    </recommendedName>
</protein>
<gene>
    <name evidence="17" type="ORF">CAPTEDRAFT_215633</name>
</gene>
<dbReference type="GO" id="GO:0004181">
    <property type="term" value="F:metallocarboxypeptidase activity"/>
    <property type="evidence" value="ECO:0007669"/>
    <property type="project" value="InterPro"/>
</dbReference>